<name>A0A2G3PK26_WILMA</name>
<dbReference type="RefSeq" id="WP_099383850.1">
    <property type="nucleotide sequence ID" value="NZ_PEBD01000010.1"/>
</dbReference>
<gene>
    <name evidence="3" type="ORF">CSW57_16980</name>
</gene>
<dbReference type="PROSITE" id="PS51257">
    <property type="entry name" value="PROKAR_LIPOPROTEIN"/>
    <property type="match status" value="1"/>
</dbReference>
<organism evidence="3 4">
    <name type="scientific">Williamsia marianensis</name>
    <dbReference type="NCBI Taxonomy" id="85044"/>
    <lineage>
        <taxon>Bacteria</taxon>
        <taxon>Bacillati</taxon>
        <taxon>Actinomycetota</taxon>
        <taxon>Actinomycetes</taxon>
        <taxon>Mycobacteriales</taxon>
        <taxon>Nocardiaceae</taxon>
        <taxon>Williamsia</taxon>
    </lineage>
</organism>
<accession>A0A2G3PK26</accession>
<proteinExistence type="predicted"/>
<dbReference type="Proteomes" id="UP000225108">
    <property type="component" value="Unassembled WGS sequence"/>
</dbReference>
<sequence>MPASRSNRLPATILSISALCLGLLTACSEDSGEAVPATSDSIATQSETGTESKSGTGQCGKDAPAGPVAVPATDIDFESGEAAYTVVLSDGTDKCVVVQSDSGGGEFGTDKEVDVRFGDTSAGFLVTVDGETAGNLPADVPHQVKDAFMGLQVDGAYFADSMHSGCEVTITGFDAEMIAGEFTCEDLALFDGGPFSFGSTETPPPPPTDISLESANGWFVVRA</sequence>
<evidence type="ECO:0000313" key="3">
    <source>
        <dbReference type="EMBL" id="PHV65462.1"/>
    </source>
</evidence>
<evidence type="ECO:0000313" key="4">
    <source>
        <dbReference type="Proteomes" id="UP000225108"/>
    </source>
</evidence>
<feature type="region of interest" description="Disordered" evidence="1">
    <location>
        <begin position="34"/>
        <end position="67"/>
    </location>
</feature>
<protein>
    <submittedName>
        <fullName evidence="3">Uncharacterized protein</fullName>
    </submittedName>
</protein>
<dbReference type="AlphaFoldDB" id="A0A2G3PK26"/>
<feature type="signal peptide" evidence="2">
    <location>
        <begin position="1"/>
        <end position="26"/>
    </location>
</feature>
<feature type="chain" id="PRO_5039207760" evidence="2">
    <location>
        <begin position="27"/>
        <end position="223"/>
    </location>
</feature>
<reference evidence="3 4" key="1">
    <citation type="submission" date="2017-10" db="EMBL/GenBank/DDBJ databases">
        <title>The draft genome sequence of Williamsia sp. BULT 1.1 isolated from the semi-arid grassland soils from South Africa.</title>
        <authorList>
            <person name="Kabwe M.H."/>
            <person name="Govender N."/>
            <person name="Mutseka Lunga P."/>
            <person name="Vikram S."/>
            <person name="Makhalanyane T.P."/>
        </authorList>
    </citation>
    <scope>NUCLEOTIDE SEQUENCE [LARGE SCALE GENOMIC DNA]</scope>
    <source>
        <strain evidence="3 4">BULT 1.1</strain>
    </source>
</reference>
<comment type="caution">
    <text evidence="3">The sequence shown here is derived from an EMBL/GenBank/DDBJ whole genome shotgun (WGS) entry which is preliminary data.</text>
</comment>
<evidence type="ECO:0000256" key="2">
    <source>
        <dbReference type="SAM" id="SignalP"/>
    </source>
</evidence>
<feature type="compositionally biased region" description="Polar residues" evidence="1">
    <location>
        <begin position="38"/>
        <end position="56"/>
    </location>
</feature>
<dbReference type="EMBL" id="PEBD01000010">
    <property type="protein sequence ID" value="PHV65462.1"/>
    <property type="molecule type" value="Genomic_DNA"/>
</dbReference>
<evidence type="ECO:0000256" key="1">
    <source>
        <dbReference type="SAM" id="MobiDB-lite"/>
    </source>
</evidence>
<keyword evidence="2" id="KW-0732">Signal</keyword>